<dbReference type="EMBL" id="FRAR01000019">
    <property type="protein sequence ID" value="SHK64570.1"/>
    <property type="molecule type" value="Genomic_DNA"/>
</dbReference>
<dbReference type="Proteomes" id="UP000183997">
    <property type="component" value="Unassembled WGS sequence"/>
</dbReference>
<dbReference type="STRING" id="1121421.SAMN02745123_02584"/>
<dbReference type="RefSeq" id="WP_072915049.1">
    <property type="nucleotide sequence ID" value="NZ_FRAR01000019.1"/>
</dbReference>
<gene>
    <name evidence="1" type="ORF">SAMN02745123_02584</name>
</gene>
<name>A0A1M6U5X3_9FIRM</name>
<keyword evidence="2" id="KW-1185">Reference proteome</keyword>
<dbReference type="Pfam" id="PF07875">
    <property type="entry name" value="Coat_F"/>
    <property type="match status" value="1"/>
</dbReference>
<accession>A0A1M6U5X3</accession>
<protein>
    <submittedName>
        <fullName evidence="1">Coat F domain-containing protein</fullName>
    </submittedName>
</protein>
<dbReference type="AlphaFoldDB" id="A0A1M6U5X3"/>
<dbReference type="InterPro" id="IPR012851">
    <property type="entry name" value="Spore_coat_CotF-like"/>
</dbReference>
<dbReference type="OrthoDB" id="1685263at2"/>
<proteinExistence type="predicted"/>
<evidence type="ECO:0000313" key="1">
    <source>
        <dbReference type="EMBL" id="SHK64570.1"/>
    </source>
</evidence>
<organism evidence="1 2">
    <name type="scientific">Desulforamulus aeronauticus DSM 10349</name>
    <dbReference type="NCBI Taxonomy" id="1121421"/>
    <lineage>
        <taxon>Bacteria</taxon>
        <taxon>Bacillati</taxon>
        <taxon>Bacillota</taxon>
        <taxon>Clostridia</taxon>
        <taxon>Eubacteriales</taxon>
        <taxon>Peptococcaceae</taxon>
        <taxon>Desulforamulus</taxon>
    </lineage>
</organism>
<reference evidence="2" key="1">
    <citation type="submission" date="2016-11" db="EMBL/GenBank/DDBJ databases">
        <authorList>
            <person name="Varghese N."/>
            <person name="Submissions S."/>
        </authorList>
    </citation>
    <scope>NUCLEOTIDE SEQUENCE [LARGE SCALE GENOMIC DNA]</scope>
    <source>
        <strain evidence="2">DSM 10349</strain>
    </source>
</reference>
<evidence type="ECO:0000313" key="2">
    <source>
        <dbReference type="Proteomes" id="UP000183997"/>
    </source>
</evidence>
<sequence>MYQDQVTDKNLCLAVINQLKWSATCLTGKILECADEQLRQDYMQLLNRTFAEQKQAFDLAHQRGWYQPMMADQQMIGQVQGDTQKLMMEQQQSMGPMHQMAQYQGIQTPQGLNNYQQSFTNPNLQSQSIYVGGGQPYYSR</sequence>